<evidence type="ECO:0000313" key="4">
    <source>
        <dbReference type="EMBL" id="KAF4981485.1"/>
    </source>
</evidence>
<evidence type="ECO:0008006" key="6">
    <source>
        <dbReference type="Google" id="ProtNLM"/>
    </source>
</evidence>
<evidence type="ECO:0000256" key="3">
    <source>
        <dbReference type="ARBA" id="ARBA00023128"/>
    </source>
</evidence>
<gene>
    <name evidence="4" type="ORF">FZEAL_2728</name>
</gene>
<protein>
    <recommendedName>
        <fullName evidence="6">Mitochondrial ATPase expression-domain-containing protein</fullName>
    </recommendedName>
</protein>
<accession>A0A8H4XNL6</accession>
<dbReference type="Proteomes" id="UP000635477">
    <property type="component" value="Unassembled WGS sequence"/>
</dbReference>
<sequence length="707" mass="81430">MLSRQSLLRGPRLDRLSPSPLAAALRIRDPPIRPGRPAEVGRRWLASSPATAATLTSTSTFREQLGRWLPDEAPTSRPTPLDLLLRAIQCSNTPRVVPTFLEWVESLTDPDPNIASAALQELAEVPIATFSEILRWLDPVTNTQHDVAHGLNISLGHIQLTNAGELVNDFGVRHLHRSVLDAMKVLMEARLETGRPLLLPDYEVFIRCAGAASDMRAATDFFGAIAKNGLQDRRNSTTWNEYVKARFLVDPLYYQFDRSRVAVLARHTYSNRQPLHPDSLWRMERMRYSLNALRALPFNRSPEQPSQDLRMWLRKKGGFHGYRGHWMRSQKSYGVLLNEELLCTSMVAWARSSSYTSIRGVILSRGFRINLKEDPETGEISITGGKRFRAGSPREPTERFLNAIVEAFGSMSRIATALKLLVFVSHRYSIPIPRETWSNLLNWAYVCASKPFQPQRQLAGNYQVNAVKPKDVREIWQVMTSKPYSVEPTFDDYSVYVKTLIVQRTFLPALDLIRTYAIPHYRQLEEEHQRIVFEEVLQGITEPSHQRLQIETQKEYVWCHITSWLNSLLRTASANKKQRRNGRFMQVIVPDLVAEFGEFLHDQVRYRTEQGYVCLERSMPVRRFDWVRETRETLPQKKGGMQVRPMVERGEVDLENPDMVWPEIAPLTVVQWARRPRPRERAMGPAPSSTDVKAREWWKKLEDELMT</sequence>
<comment type="caution">
    <text evidence="4">The sequence shown here is derived from an EMBL/GenBank/DDBJ whole genome shotgun (WGS) entry which is preliminary data.</text>
</comment>
<name>A0A8H4XNL6_9HYPO</name>
<proteinExistence type="predicted"/>
<organism evidence="4 5">
    <name type="scientific">Fusarium zealandicum</name>
    <dbReference type="NCBI Taxonomy" id="1053134"/>
    <lineage>
        <taxon>Eukaryota</taxon>
        <taxon>Fungi</taxon>
        <taxon>Dikarya</taxon>
        <taxon>Ascomycota</taxon>
        <taxon>Pezizomycotina</taxon>
        <taxon>Sordariomycetes</taxon>
        <taxon>Hypocreomycetidae</taxon>
        <taxon>Hypocreales</taxon>
        <taxon>Nectriaceae</taxon>
        <taxon>Fusarium</taxon>
        <taxon>Fusarium staphyleae species complex</taxon>
    </lineage>
</organism>
<reference evidence="4" key="2">
    <citation type="submission" date="2020-05" db="EMBL/GenBank/DDBJ databases">
        <authorList>
            <person name="Kim H.-S."/>
            <person name="Proctor R.H."/>
            <person name="Brown D.W."/>
        </authorList>
    </citation>
    <scope>NUCLEOTIDE SEQUENCE</scope>
    <source>
        <strain evidence="4">NRRL 22465</strain>
    </source>
</reference>
<dbReference type="InterPro" id="IPR024319">
    <property type="entry name" value="ATPase_expression_mit"/>
</dbReference>
<dbReference type="AlphaFoldDB" id="A0A8H4XNL6"/>
<dbReference type="OrthoDB" id="185373at2759"/>
<keyword evidence="5" id="KW-1185">Reference proteome</keyword>
<evidence type="ECO:0000256" key="1">
    <source>
        <dbReference type="ARBA" id="ARBA00004173"/>
    </source>
</evidence>
<dbReference type="Pfam" id="PF12921">
    <property type="entry name" value="ATP13"/>
    <property type="match status" value="1"/>
</dbReference>
<keyword evidence="2" id="KW-0809">Transit peptide</keyword>
<evidence type="ECO:0000256" key="2">
    <source>
        <dbReference type="ARBA" id="ARBA00022946"/>
    </source>
</evidence>
<evidence type="ECO:0000313" key="5">
    <source>
        <dbReference type="Proteomes" id="UP000635477"/>
    </source>
</evidence>
<comment type="subcellular location">
    <subcellularLocation>
        <location evidence="1">Mitochondrion</location>
    </subcellularLocation>
</comment>
<dbReference type="GO" id="GO:0005739">
    <property type="term" value="C:mitochondrion"/>
    <property type="evidence" value="ECO:0007669"/>
    <property type="project" value="UniProtKB-SubCell"/>
</dbReference>
<dbReference type="EMBL" id="JABEYC010000166">
    <property type="protein sequence ID" value="KAF4981485.1"/>
    <property type="molecule type" value="Genomic_DNA"/>
</dbReference>
<keyword evidence="3" id="KW-0496">Mitochondrion</keyword>
<reference evidence="4" key="1">
    <citation type="journal article" date="2020" name="BMC Genomics">
        <title>Correction to: Identification and distribution of gene clusters required for synthesis of sphingolipid metabolism inhibitors in diverse species of the filamentous fungus Fusarium.</title>
        <authorList>
            <person name="Kim H.S."/>
            <person name="Lohmar J.M."/>
            <person name="Busman M."/>
            <person name="Brown D.W."/>
            <person name="Naumann T.A."/>
            <person name="Divon H.H."/>
            <person name="Lysoe E."/>
            <person name="Uhlig S."/>
            <person name="Proctor R.H."/>
        </authorList>
    </citation>
    <scope>NUCLEOTIDE SEQUENCE</scope>
    <source>
        <strain evidence="4">NRRL 22465</strain>
    </source>
</reference>